<evidence type="ECO:0000313" key="8">
    <source>
        <dbReference type="Proteomes" id="UP000253940"/>
    </source>
</evidence>
<evidence type="ECO:0000256" key="3">
    <source>
        <dbReference type="ARBA" id="ARBA00022692"/>
    </source>
</evidence>
<feature type="transmembrane region" description="Helical" evidence="6">
    <location>
        <begin position="44"/>
        <end position="62"/>
    </location>
</feature>
<dbReference type="KEGG" id="mbah:HYN46_04605"/>
<keyword evidence="8" id="KW-1185">Reference proteome</keyword>
<evidence type="ECO:0000256" key="5">
    <source>
        <dbReference type="ARBA" id="ARBA00023136"/>
    </source>
</evidence>
<dbReference type="Pfam" id="PF03706">
    <property type="entry name" value="LPG_synthase_TM"/>
    <property type="match status" value="1"/>
</dbReference>
<dbReference type="InterPro" id="IPR022791">
    <property type="entry name" value="L-PG_synthase/AglD"/>
</dbReference>
<keyword evidence="4 6" id="KW-1133">Transmembrane helix</keyword>
<reference evidence="7 8" key="1">
    <citation type="submission" date="2018-07" db="EMBL/GenBank/DDBJ databases">
        <title>Genome sequencing of Moraxellaceae gen. HYN0046.</title>
        <authorList>
            <person name="Kim M."/>
            <person name="Yi H."/>
        </authorList>
    </citation>
    <scope>NUCLEOTIDE SEQUENCE [LARGE SCALE GENOMIC DNA]</scope>
    <source>
        <strain evidence="7 8">HYN0046</strain>
    </source>
</reference>
<gene>
    <name evidence="7" type="ORF">HYN46_04605</name>
</gene>
<evidence type="ECO:0000256" key="1">
    <source>
        <dbReference type="ARBA" id="ARBA00004651"/>
    </source>
</evidence>
<evidence type="ECO:0000256" key="2">
    <source>
        <dbReference type="ARBA" id="ARBA00022475"/>
    </source>
</evidence>
<comment type="subcellular location">
    <subcellularLocation>
        <location evidence="1">Cell membrane</location>
        <topology evidence="1">Multi-pass membrane protein</topology>
    </subcellularLocation>
</comment>
<evidence type="ECO:0000313" key="7">
    <source>
        <dbReference type="EMBL" id="AXI02193.1"/>
    </source>
</evidence>
<organism evidence="7 8">
    <name type="scientific">Aquirhabdus parva</name>
    <dbReference type="NCBI Taxonomy" id="2283318"/>
    <lineage>
        <taxon>Bacteria</taxon>
        <taxon>Pseudomonadati</taxon>
        <taxon>Pseudomonadota</taxon>
        <taxon>Gammaproteobacteria</taxon>
        <taxon>Moraxellales</taxon>
        <taxon>Moraxellaceae</taxon>
        <taxon>Aquirhabdus</taxon>
    </lineage>
</organism>
<keyword evidence="5 6" id="KW-0472">Membrane</keyword>
<dbReference type="OrthoDB" id="9799911at2"/>
<accession>A0A345P4I4</accession>
<feature type="transmembrane region" description="Helical" evidence="6">
    <location>
        <begin position="204"/>
        <end position="228"/>
    </location>
</feature>
<sequence length="326" mass="35467">MNESYLSGWRYGAVIMSVMLAAVGYLVFSLWGGWQAVSAAVGKVGLLGLSIVLLLSLLNYGLRFLRWQHYLRILGHPVPWRANLSIYLAGFALTTTPGKVGEALRSILLKARGVPYPTSFAALFSERLSDLSAIVLLALSGLTLHASPVIVVGGLLIILCTVTLTRKGLIEWFMQRIPEHRGKILGFIWHVLAVMLEARRCHRFGTLVAATLISLTAWGAEAVGFYWILTWMGMDVSLSFACFVYALSILVGALIFIPGGLGGAEATMTLLLVWKGMPHADAIAATVLIRLCTLWFAVGIGSIFLLNVKKDTPSEQLNSQAEAESY</sequence>
<proteinExistence type="predicted"/>
<dbReference type="NCBIfam" id="TIGR00374">
    <property type="entry name" value="flippase-like domain"/>
    <property type="match status" value="1"/>
</dbReference>
<name>A0A345P4I4_9GAMM</name>
<feature type="transmembrane region" description="Helical" evidence="6">
    <location>
        <begin position="133"/>
        <end position="162"/>
    </location>
</feature>
<feature type="transmembrane region" description="Helical" evidence="6">
    <location>
        <begin position="282"/>
        <end position="306"/>
    </location>
</feature>
<dbReference type="Proteomes" id="UP000253940">
    <property type="component" value="Chromosome"/>
</dbReference>
<protein>
    <submittedName>
        <fullName evidence="7">UPF0104 family protein</fullName>
    </submittedName>
</protein>
<keyword evidence="2" id="KW-1003">Cell membrane</keyword>
<dbReference type="AlphaFoldDB" id="A0A345P4I4"/>
<evidence type="ECO:0000256" key="4">
    <source>
        <dbReference type="ARBA" id="ARBA00022989"/>
    </source>
</evidence>
<keyword evidence="3 6" id="KW-0812">Transmembrane</keyword>
<evidence type="ECO:0000256" key="6">
    <source>
        <dbReference type="SAM" id="Phobius"/>
    </source>
</evidence>
<dbReference type="EMBL" id="CP031222">
    <property type="protein sequence ID" value="AXI02193.1"/>
    <property type="molecule type" value="Genomic_DNA"/>
</dbReference>
<feature type="transmembrane region" description="Helical" evidence="6">
    <location>
        <begin position="240"/>
        <end position="262"/>
    </location>
</feature>
<feature type="transmembrane region" description="Helical" evidence="6">
    <location>
        <begin position="12"/>
        <end position="32"/>
    </location>
</feature>
<dbReference type="PANTHER" id="PTHR39087:SF2">
    <property type="entry name" value="UPF0104 MEMBRANE PROTEIN MJ1595"/>
    <property type="match status" value="1"/>
</dbReference>
<dbReference type="RefSeq" id="WP_114898303.1">
    <property type="nucleotide sequence ID" value="NZ_CP031222.1"/>
</dbReference>
<dbReference type="PANTHER" id="PTHR39087">
    <property type="entry name" value="UPF0104 MEMBRANE PROTEIN MJ1595"/>
    <property type="match status" value="1"/>
</dbReference>
<dbReference type="GO" id="GO:0005886">
    <property type="term" value="C:plasma membrane"/>
    <property type="evidence" value="ECO:0007669"/>
    <property type="project" value="UniProtKB-SubCell"/>
</dbReference>